<proteinExistence type="inferred from homology"/>
<organism evidence="3 4">
    <name type="scientific">Devosia algicola</name>
    <dbReference type="NCBI Taxonomy" id="3026418"/>
    <lineage>
        <taxon>Bacteria</taxon>
        <taxon>Pseudomonadati</taxon>
        <taxon>Pseudomonadota</taxon>
        <taxon>Alphaproteobacteria</taxon>
        <taxon>Hyphomicrobiales</taxon>
        <taxon>Devosiaceae</taxon>
        <taxon>Devosia</taxon>
    </lineage>
</organism>
<dbReference type="InterPro" id="IPR020904">
    <property type="entry name" value="Sc_DH/Rdtase_CS"/>
</dbReference>
<dbReference type="RefSeq" id="WP_282218844.1">
    <property type="nucleotide sequence ID" value="NZ_CP118246.1"/>
</dbReference>
<reference evidence="3 4" key="1">
    <citation type="submission" date="2023-02" db="EMBL/GenBank/DDBJ databases">
        <title>Devosia algicola sp. nov., isolated from the phycosphere of marine algae.</title>
        <authorList>
            <person name="Kim J.M."/>
            <person name="Lee J.K."/>
            <person name="Choi B.J."/>
            <person name="Bayburt H."/>
            <person name="Jeon C.O."/>
        </authorList>
    </citation>
    <scope>NUCLEOTIDE SEQUENCE [LARGE SCALE GENOMIC DNA]</scope>
    <source>
        <strain evidence="3 4">G20-9</strain>
    </source>
</reference>
<dbReference type="InterPro" id="IPR002347">
    <property type="entry name" value="SDR_fam"/>
</dbReference>
<keyword evidence="4" id="KW-1185">Reference proteome</keyword>
<name>A0ABY7YN30_9HYPH</name>
<dbReference type="Proteomes" id="UP001220530">
    <property type="component" value="Chromosome"/>
</dbReference>
<dbReference type="SUPFAM" id="SSF51735">
    <property type="entry name" value="NAD(P)-binding Rossmann-fold domains"/>
    <property type="match status" value="1"/>
</dbReference>
<dbReference type="EMBL" id="CP118246">
    <property type="protein sequence ID" value="WDR02439.1"/>
    <property type="molecule type" value="Genomic_DNA"/>
</dbReference>
<evidence type="ECO:0000256" key="2">
    <source>
        <dbReference type="ARBA" id="ARBA00023002"/>
    </source>
</evidence>
<keyword evidence="2" id="KW-0560">Oxidoreductase</keyword>
<comment type="similarity">
    <text evidence="1">Belongs to the short-chain dehydrogenases/reductases (SDR) family.</text>
</comment>
<dbReference type="PANTHER" id="PTHR24321">
    <property type="entry name" value="DEHYDROGENASES, SHORT CHAIN"/>
    <property type="match status" value="1"/>
</dbReference>
<dbReference type="PROSITE" id="PS00061">
    <property type="entry name" value="ADH_SHORT"/>
    <property type="match status" value="1"/>
</dbReference>
<evidence type="ECO:0000256" key="1">
    <source>
        <dbReference type="ARBA" id="ARBA00006484"/>
    </source>
</evidence>
<gene>
    <name evidence="3" type="ORF">PSQ19_17815</name>
</gene>
<evidence type="ECO:0000313" key="4">
    <source>
        <dbReference type="Proteomes" id="UP001220530"/>
    </source>
</evidence>
<dbReference type="PRINTS" id="PR00080">
    <property type="entry name" value="SDRFAMILY"/>
</dbReference>
<dbReference type="Gene3D" id="3.40.50.720">
    <property type="entry name" value="NAD(P)-binding Rossmann-like Domain"/>
    <property type="match status" value="1"/>
</dbReference>
<dbReference type="InterPro" id="IPR036291">
    <property type="entry name" value="NAD(P)-bd_dom_sf"/>
</dbReference>
<dbReference type="PANTHER" id="PTHR24321:SF15">
    <property type="entry name" value="OXIDOREDUCTASE UCPA"/>
    <property type="match status" value="1"/>
</dbReference>
<dbReference type="Pfam" id="PF13561">
    <property type="entry name" value="adh_short_C2"/>
    <property type="match status" value="1"/>
</dbReference>
<dbReference type="PRINTS" id="PR00081">
    <property type="entry name" value="GDHRDH"/>
</dbReference>
<evidence type="ECO:0000313" key="3">
    <source>
        <dbReference type="EMBL" id="WDR02439.1"/>
    </source>
</evidence>
<sequence>MNSYDFKGRRAVVTGGANGIGAEVCARLVDSGARVAIWDMDVSALEAKISAMDRASYEAIQVDVSDLSSVESAFSQTEAALGGVDILINSAGIAGPTHSLAEYPTNDWRKVQAVNLDGTFHCCKVVTPAMTARNYGRIVNVASIAGKEGNPNASAYSASKAGVIALTKSLGKELAGHDIAVNCVTPATAKTRILDQVSQEFIDYMLSKIPRGRFVTVEEIANMILWMASADNSFTTGAVFDLSGGAPPTRSHYPEIVWRYWASRRAANCWAMVLNTLLSSDGALGK</sequence>
<accession>A0ABY7YN30</accession>
<protein>
    <submittedName>
        <fullName evidence="3">SDR family NAD(P)-dependent oxidoreductase</fullName>
    </submittedName>
</protein>